<dbReference type="Gene3D" id="3.90.650.10">
    <property type="entry name" value="PurM-like C-terminal domain"/>
    <property type="match status" value="1"/>
</dbReference>
<keyword evidence="2" id="KW-0418">Kinase</keyword>
<gene>
    <name evidence="2" type="ORF">HY618_08490</name>
</gene>
<proteinExistence type="predicted"/>
<feature type="non-terminal residue" evidence="2">
    <location>
        <position position="1"/>
    </location>
</feature>
<dbReference type="GO" id="GO:0009228">
    <property type="term" value="P:thiamine biosynthetic process"/>
    <property type="evidence" value="ECO:0007669"/>
    <property type="project" value="InterPro"/>
</dbReference>
<organism evidence="2 3">
    <name type="scientific">Tectimicrobiota bacterium</name>
    <dbReference type="NCBI Taxonomy" id="2528274"/>
    <lineage>
        <taxon>Bacteria</taxon>
        <taxon>Pseudomonadati</taxon>
        <taxon>Nitrospinota/Tectimicrobiota group</taxon>
        <taxon>Candidatus Tectimicrobiota</taxon>
    </lineage>
</organism>
<dbReference type="SUPFAM" id="SSF56042">
    <property type="entry name" value="PurM C-terminal domain-like"/>
    <property type="match status" value="1"/>
</dbReference>
<dbReference type="InterPro" id="IPR010918">
    <property type="entry name" value="PurM-like_C_dom"/>
</dbReference>
<dbReference type="InterPro" id="IPR006283">
    <property type="entry name" value="ThiL-like"/>
</dbReference>
<dbReference type="InterPro" id="IPR036676">
    <property type="entry name" value="PurM-like_C_sf"/>
</dbReference>
<dbReference type="Pfam" id="PF02769">
    <property type="entry name" value="AIRS_C"/>
    <property type="match status" value="1"/>
</dbReference>
<evidence type="ECO:0000259" key="1">
    <source>
        <dbReference type="Pfam" id="PF02769"/>
    </source>
</evidence>
<dbReference type="Proteomes" id="UP000752292">
    <property type="component" value="Unassembled WGS sequence"/>
</dbReference>
<dbReference type="PANTHER" id="PTHR30270">
    <property type="entry name" value="THIAMINE-MONOPHOSPHATE KINASE"/>
    <property type="match status" value="1"/>
</dbReference>
<dbReference type="AlphaFoldDB" id="A0A932ZYF5"/>
<reference evidence="2" key="1">
    <citation type="submission" date="2020-07" db="EMBL/GenBank/DDBJ databases">
        <title>Huge and variable diversity of episymbiotic CPR bacteria and DPANN archaea in groundwater ecosystems.</title>
        <authorList>
            <person name="He C.Y."/>
            <person name="Keren R."/>
            <person name="Whittaker M."/>
            <person name="Farag I.F."/>
            <person name="Doudna J."/>
            <person name="Cate J.H.D."/>
            <person name="Banfield J.F."/>
        </authorList>
    </citation>
    <scope>NUCLEOTIDE SEQUENCE</scope>
    <source>
        <strain evidence="2">NC_groundwater_1370_Ag_S-0.2um_69_93</strain>
    </source>
</reference>
<dbReference type="GO" id="GO:0009030">
    <property type="term" value="F:thiamine-phosphate kinase activity"/>
    <property type="evidence" value="ECO:0007669"/>
    <property type="project" value="InterPro"/>
</dbReference>
<feature type="domain" description="PurM-like C-terminal" evidence="1">
    <location>
        <begin position="2"/>
        <end position="97"/>
    </location>
</feature>
<accession>A0A932ZYF5</accession>
<protein>
    <submittedName>
        <fullName evidence="2">Thiamine-phosphate kinase</fullName>
    </submittedName>
</protein>
<name>A0A932ZYF5_UNCTE</name>
<dbReference type="EMBL" id="JACQRX010000371">
    <property type="protein sequence ID" value="MBI4252482.1"/>
    <property type="molecule type" value="Genomic_DNA"/>
</dbReference>
<evidence type="ECO:0000313" key="2">
    <source>
        <dbReference type="EMBL" id="MBI4252482.1"/>
    </source>
</evidence>
<dbReference type="PANTHER" id="PTHR30270:SF0">
    <property type="entry name" value="THIAMINE-MONOPHOSPHATE KINASE"/>
    <property type="match status" value="1"/>
</dbReference>
<evidence type="ECO:0000313" key="3">
    <source>
        <dbReference type="Proteomes" id="UP000752292"/>
    </source>
</evidence>
<comment type="caution">
    <text evidence="2">The sequence shown here is derived from an EMBL/GenBank/DDBJ whole genome shotgun (WGS) entry which is preliminary data.</text>
</comment>
<sequence length="124" mass="13020">ATSMMDVSDGLAGDLGHICRASGVGAVIWEHELPVSPSALELASTVRLRPEEWALYGGEDYQLLLTAPVEAVPSLQQAVRSAAAVPLTPIGEIVPAAQGVRLKRGEDLLPLEGSAWDHLRDAGS</sequence>
<keyword evidence="2" id="KW-0808">Transferase</keyword>